<dbReference type="SUPFAM" id="SSF52047">
    <property type="entry name" value="RNI-like"/>
    <property type="match status" value="1"/>
</dbReference>
<evidence type="ECO:0000256" key="1">
    <source>
        <dbReference type="SAM" id="MobiDB-lite"/>
    </source>
</evidence>
<dbReference type="Proteomes" id="UP000736335">
    <property type="component" value="Unassembled WGS sequence"/>
</dbReference>
<dbReference type="Pfam" id="PF12937">
    <property type="entry name" value="F-box-like"/>
    <property type="match status" value="1"/>
</dbReference>
<proteinExistence type="predicted"/>
<dbReference type="InterPro" id="IPR036047">
    <property type="entry name" value="F-box-like_dom_sf"/>
</dbReference>
<organism evidence="3 4">
    <name type="scientific">Thelephora terrestris</name>
    <dbReference type="NCBI Taxonomy" id="56493"/>
    <lineage>
        <taxon>Eukaryota</taxon>
        <taxon>Fungi</taxon>
        <taxon>Dikarya</taxon>
        <taxon>Basidiomycota</taxon>
        <taxon>Agaricomycotina</taxon>
        <taxon>Agaricomycetes</taxon>
        <taxon>Thelephorales</taxon>
        <taxon>Thelephoraceae</taxon>
        <taxon>Thelephora</taxon>
    </lineage>
</organism>
<dbReference type="AlphaFoldDB" id="A0A9P6L9U8"/>
<keyword evidence="4" id="KW-1185">Reference proteome</keyword>
<dbReference type="PROSITE" id="PS50181">
    <property type="entry name" value="FBOX"/>
    <property type="match status" value="1"/>
</dbReference>
<dbReference type="OrthoDB" id="3172239at2759"/>
<reference evidence="3" key="2">
    <citation type="submission" date="2020-11" db="EMBL/GenBank/DDBJ databases">
        <authorList>
            <consortium name="DOE Joint Genome Institute"/>
            <person name="Kuo A."/>
            <person name="Miyauchi S."/>
            <person name="Kiss E."/>
            <person name="Drula E."/>
            <person name="Kohler A."/>
            <person name="Sanchez-Garcia M."/>
            <person name="Andreopoulos B."/>
            <person name="Barry K.W."/>
            <person name="Bonito G."/>
            <person name="Buee M."/>
            <person name="Carver A."/>
            <person name="Chen C."/>
            <person name="Cichocki N."/>
            <person name="Clum A."/>
            <person name="Culley D."/>
            <person name="Crous P.W."/>
            <person name="Fauchery L."/>
            <person name="Girlanda M."/>
            <person name="Hayes R."/>
            <person name="Keri Z."/>
            <person name="Labutti K."/>
            <person name="Lipzen A."/>
            <person name="Lombard V."/>
            <person name="Magnuson J."/>
            <person name="Maillard F."/>
            <person name="Morin E."/>
            <person name="Murat C."/>
            <person name="Nolan M."/>
            <person name="Ohm R."/>
            <person name="Pangilinan J."/>
            <person name="Pereira M."/>
            <person name="Perotto S."/>
            <person name="Peter M."/>
            <person name="Riley R."/>
            <person name="Sitrit Y."/>
            <person name="Stielow B."/>
            <person name="Szollosi G."/>
            <person name="Zifcakova L."/>
            <person name="Stursova M."/>
            <person name="Spatafora J.W."/>
            <person name="Tedersoo L."/>
            <person name="Vaario L.-M."/>
            <person name="Yamada A."/>
            <person name="Yan M."/>
            <person name="Wang P."/>
            <person name="Xu J."/>
            <person name="Bruns T."/>
            <person name="Baldrian P."/>
            <person name="Vilgalys R."/>
            <person name="Henrissat B."/>
            <person name="Grigoriev I.V."/>
            <person name="Hibbett D."/>
            <person name="Nagy L.G."/>
            <person name="Martin F.M."/>
        </authorList>
    </citation>
    <scope>NUCLEOTIDE SEQUENCE</scope>
    <source>
        <strain evidence="3">UH-Tt-Lm1</strain>
    </source>
</reference>
<feature type="compositionally biased region" description="Polar residues" evidence="1">
    <location>
        <begin position="1"/>
        <end position="19"/>
    </location>
</feature>
<dbReference type="InterPro" id="IPR001810">
    <property type="entry name" value="F-box_dom"/>
</dbReference>
<comment type="caution">
    <text evidence="3">The sequence shown here is derived from an EMBL/GenBank/DDBJ whole genome shotgun (WGS) entry which is preliminary data.</text>
</comment>
<feature type="region of interest" description="Disordered" evidence="1">
    <location>
        <begin position="1"/>
        <end position="23"/>
    </location>
</feature>
<accession>A0A9P6L9U8</accession>
<evidence type="ECO:0000313" key="4">
    <source>
        <dbReference type="Proteomes" id="UP000736335"/>
    </source>
</evidence>
<evidence type="ECO:0000259" key="2">
    <source>
        <dbReference type="PROSITE" id="PS50181"/>
    </source>
</evidence>
<reference evidence="3" key="1">
    <citation type="journal article" date="2020" name="Nat. Commun.">
        <title>Large-scale genome sequencing of mycorrhizal fungi provides insights into the early evolution of symbiotic traits.</title>
        <authorList>
            <person name="Miyauchi S."/>
            <person name="Kiss E."/>
            <person name="Kuo A."/>
            <person name="Drula E."/>
            <person name="Kohler A."/>
            <person name="Sanchez-Garcia M."/>
            <person name="Morin E."/>
            <person name="Andreopoulos B."/>
            <person name="Barry K.W."/>
            <person name="Bonito G."/>
            <person name="Buee M."/>
            <person name="Carver A."/>
            <person name="Chen C."/>
            <person name="Cichocki N."/>
            <person name="Clum A."/>
            <person name="Culley D."/>
            <person name="Crous P.W."/>
            <person name="Fauchery L."/>
            <person name="Girlanda M."/>
            <person name="Hayes R.D."/>
            <person name="Keri Z."/>
            <person name="LaButti K."/>
            <person name="Lipzen A."/>
            <person name="Lombard V."/>
            <person name="Magnuson J."/>
            <person name="Maillard F."/>
            <person name="Murat C."/>
            <person name="Nolan M."/>
            <person name="Ohm R.A."/>
            <person name="Pangilinan J."/>
            <person name="Pereira M.F."/>
            <person name="Perotto S."/>
            <person name="Peter M."/>
            <person name="Pfister S."/>
            <person name="Riley R."/>
            <person name="Sitrit Y."/>
            <person name="Stielow J.B."/>
            <person name="Szollosi G."/>
            <person name="Zifcakova L."/>
            <person name="Stursova M."/>
            <person name="Spatafora J.W."/>
            <person name="Tedersoo L."/>
            <person name="Vaario L.M."/>
            <person name="Yamada A."/>
            <person name="Yan M."/>
            <person name="Wang P."/>
            <person name="Xu J."/>
            <person name="Bruns T."/>
            <person name="Baldrian P."/>
            <person name="Vilgalys R."/>
            <person name="Dunand C."/>
            <person name="Henrissat B."/>
            <person name="Grigoriev I.V."/>
            <person name="Hibbett D."/>
            <person name="Nagy L.G."/>
            <person name="Martin F.M."/>
        </authorList>
    </citation>
    <scope>NUCLEOTIDE SEQUENCE</scope>
    <source>
        <strain evidence="3">UH-Tt-Lm1</strain>
    </source>
</reference>
<dbReference type="Gene3D" id="1.20.1280.50">
    <property type="match status" value="1"/>
</dbReference>
<dbReference type="InterPro" id="IPR032675">
    <property type="entry name" value="LRR_dom_sf"/>
</dbReference>
<dbReference type="EMBL" id="WIUZ02000003">
    <property type="protein sequence ID" value="KAF9789192.1"/>
    <property type="molecule type" value="Genomic_DNA"/>
</dbReference>
<sequence>MAIRTSCQIPTMSTSNTDSPRLGGGSSVSYLLRAAKKELETLLLSRGIATTVDSEEISAVERDALELLRLSRCWKNRPAPISRLPPEVLALIPDFLEEKSREDIIIPLSHVCRSWREIFTSRSSLWTNFRCVDAEKTRVYLQRSKSSPISLWLKRNEGPISDDPFLQIPSHAISRLEYLDLLTTPEYLNKISDHLSLPTPCLQDLCITGVPDFAGAIPLLPPTIFNGDLSTLRLLHLRYIHTDLPWRNMLNLRSFSLRYGAWPGISVEKFLDFFESAPHLRCVELSFATPTFGGQPGRLVSLPHLKILHISGFQPSSLILEHLLVPVGAQITTSLPSSRIVDHLPRSYDNLRNLSNFTAISVEIRSPHVTIKLIGPNGQVCMNSLIDILHSPSYYLAQLDTSKIEGLEIFDSDPTSEDFYQALLPMKNLRTLTFSLCESIYSILALNPDPNSTNPIACPNLERLVIYTDDRADVKSVTKVAAARASKGVPFKTVGIIGREEIASAEAVADLRKYVLDVELGVEIDVAGDGGFWRVFSDRCKLTSELV</sequence>
<dbReference type="SUPFAM" id="SSF81383">
    <property type="entry name" value="F-box domain"/>
    <property type="match status" value="1"/>
</dbReference>
<feature type="domain" description="F-box" evidence="2">
    <location>
        <begin position="78"/>
        <end position="129"/>
    </location>
</feature>
<dbReference type="Gene3D" id="3.80.10.10">
    <property type="entry name" value="Ribonuclease Inhibitor"/>
    <property type="match status" value="1"/>
</dbReference>
<evidence type="ECO:0000313" key="3">
    <source>
        <dbReference type="EMBL" id="KAF9789192.1"/>
    </source>
</evidence>
<name>A0A9P6L9U8_9AGAM</name>
<gene>
    <name evidence="3" type="ORF">BJ322DRAFT_526599</name>
</gene>
<protein>
    <recommendedName>
        <fullName evidence="2">F-box domain-containing protein</fullName>
    </recommendedName>
</protein>